<reference evidence="2 3" key="1">
    <citation type="submission" date="2018-10" db="EMBL/GenBank/DDBJ databases">
        <title>Genomic Encyclopedia of Type Strains, Phase IV (KMG-IV): sequencing the most valuable type-strain genomes for metagenomic binning, comparative biology and taxonomic classification.</title>
        <authorList>
            <person name="Goeker M."/>
        </authorList>
    </citation>
    <scope>NUCLEOTIDE SEQUENCE [LARGE SCALE GENOMIC DNA]</scope>
    <source>
        <strain evidence="2 3">DSM 25080</strain>
    </source>
</reference>
<sequence>MSQWRKKILNSGWMCWSLLTSHLALSQHLSGIIVGADPQLSRVIVSDDSSMSVSFLGERIGDSDPRVITLITPRYIELNGPQGKQRWYLGEQSSLARLSAARQAPQVVKREEASKPPTARILRFDQFVAVEWFARTGRGRGLKITSAVNPSWLTQSALRLNDVITEIDGALLSTPEIAQTSWLELAPKDLTTLVIRRGNQRLVLTVDLRLLL</sequence>
<dbReference type="Proteomes" id="UP000267187">
    <property type="component" value="Unassembled WGS sequence"/>
</dbReference>
<dbReference type="SUPFAM" id="SSF50156">
    <property type="entry name" value="PDZ domain-like"/>
    <property type="match status" value="1"/>
</dbReference>
<evidence type="ECO:0008006" key="4">
    <source>
        <dbReference type="Google" id="ProtNLM"/>
    </source>
</evidence>
<name>A0A3M0AAX6_9GAMM</name>
<accession>A0A3M0AAX6</accession>
<evidence type="ECO:0000313" key="3">
    <source>
        <dbReference type="Proteomes" id="UP000267187"/>
    </source>
</evidence>
<proteinExistence type="predicted"/>
<evidence type="ECO:0000313" key="2">
    <source>
        <dbReference type="EMBL" id="RMA82301.1"/>
    </source>
</evidence>
<keyword evidence="3" id="KW-1185">Reference proteome</keyword>
<dbReference type="Gene3D" id="2.30.42.10">
    <property type="match status" value="1"/>
</dbReference>
<dbReference type="EMBL" id="REFJ01000001">
    <property type="protein sequence ID" value="RMA82301.1"/>
    <property type="molecule type" value="Genomic_DNA"/>
</dbReference>
<gene>
    <name evidence="2" type="ORF">DFR27_0249</name>
</gene>
<keyword evidence="1" id="KW-0732">Signal</keyword>
<organism evidence="2 3">
    <name type="scientific">Umboniibacter marinipuniceus</name>
    <dbReference type="NCBI Taxonomy" id="569599"/>
    <lineage>
        <taxon>Bacteria</taxon>
        <taxon>Pseudomonadati</taxon>
        <taxon>Pseudomonadota</taxon>
        <taxon>Gammaproteobacteria</taxon>
        <taxon>Cellvibrionales</taxon>
        <taxon>Cellvibrionaceae</taxon>
        <taxon>Umboniibacter</taxon>
    </lineage>
</organism>
<comment type="caution">
    <text evidence="2">The sequence shown here is derived from an EMBL/GenBank/DDBJ whole genome shotgun (WGS) entry which is preliminary data.</text>
</comment>
<feature type="signal peptide" evidence="1">
    <location>
        <begin position="1"/>
        <end position="26"/>
    </location>
</feature>
<feature type="chain" id="PRO_5018138087" description="PDZ domain-containing protein" evidence="1">
    <location>
        <begin position="27"/>
        <end position="212"/>
    </location>
</feature>
<dbReference type="AlphaFoldDB" id="A0A3M0AAX6"/>
<evidence type="ECO:0000256" key="1">
    <source>
        <dbReference type="SAM" id="SignalP"/>
    </source>
</evidence>
<protein>
    <recommendedName>
        <fullName evidence="4">PDZ domain-containing protein</fullName>
    </recommendedName>
</protein>
<dbReference type="InterPro" id="IPR036034">
    <property type="entry name" value="PDZ_sf"/>
</dbReference>